<dbReference type="Pfam" id="PF03205">
    <property type="entry name" value="MobB"/>
    <property type="match status" value="1"/>
</dbReference>
<dbReference type="SUPFAM" id="SSF52540">
    <property type="entry name" value="P-loop containing nucleoside triphosphate hydrolases"/>
    <property type="match status" value="1"/>
</dbReference>
<comment type="caution">
    <text evidence="2">The sequence shown here is derived from an EMBL/GenBank/DDBJ whole genome shotgun (WGS) entry which is preliminary data.</text>
</comment>
<dbReference type="EMBL" id="JBHLVF010000047">
    <property type="protein sequence ID" value="MFC0396282.1"/>
    <property type="molecule type" value="Genomic_DNA"/>
</dbReference>
<evidence type="ECO:0000313" key="3">
    <source>
        <dbReference type="Proteomes" id="UP001589818"/>
    </source>
</evidence>
<organism evidence="2 3">
    <name type="scientific">Paenibacillus mendelii</name>
    <dbReference type="NCBI Taxonomy" id="206163"/>
    <lineage>
        <taxon>Bacteria</taxon>
        <taxon>Bacillati</taxon>
        <taxon>Bacillota</taxon>
        <taxon>Bacilli</taxon>
        <taxon>Bacillales</taxon>
        <taxon>Paenibacillaceae</taxon>
        <taxon>Paenibacillus</taxon>
    </lineage>
</organism>
<dbReference type="PANTHER" id="PTHR40072">
    <property type="entry name" value="MOLYBDOPTERIN-GUANINE DINUCLEOTIDE BIOSYNTHESIS ADAPTER PROTEIN-RELATED"/>
    <property type="match status" value="1"/>
</dbReference>
<proteinExistence type="predicted"/>
<name>A0ABV6JK32_9BACL</name>
<dbReference type="InterPro" id="IPR052539">
    <property type="entry name" value="MGD_biosynthesis_adapter"/>
</dbReference>
<dbReference type="RefSeq" id="WP_204816858.1">
    <property type="nucleotide sequence ID" value="NZ_JANHOF010000002.1"/>
</dbReference>
<protein>
    <submittedName>
        <fullName evidence="2">Molybdopterin-guanine dinucleotide biosynthesis protein B</fullName>
    </submittedName>
</protein>
<dbReference type="InterPro" id="IPR004435">
    <property type="entry name" value="MobB_dom"/>
</dbReference>
<dbReference type="Proteomes" id="UP001589818">
    <property type="component" value="Unassembled WGS sequence"/>
</dbReference>
<reference evidence="2 3" key="1">
    <citation type="submission" date="2024-09" db="EMBL/GenBank/DDBJ databases">
        <authorList>
            <person name="Sun Q."/>
            <person name="Mori K."/>
        </authorList>
    </citation>
    <scope>NUCLEOTIDE SEQUENCE [LARGE SCALE GENOMIC DNA]</scope>
    <source>
        <strain evidence="2 3">CCM 4839</strain>
    </source>
</reference>
<dbReference type="InterPro" id="IPR027417">
    <property type="entry name" value="P-loop_NTPase"/>
</dbReference>
<dbReference type="Gene3D" id="3.40.50.300">
    <property type="entry name" value="P-loop containing nucleotide triphosphate hydrolases"/>
    <property type="match status" value="1"/>
</dbReference>
<feature type="domain" description="Molybdopterin-guanine dinucleotide biosynthesis protein B (MobB)" evidence="1">
    <location>
        <begin position="9"/>
        <end position="135"/>
    </location>
</feature>
<dbReference type="NCBIfam" id="TIGR00176">
    <property type="entry name" value="mobB"/>
    <property type="match status" value="1"/>
</dbReference>
<evidence type="ECO:0000313" key="2">
    <source>
        <dbReference type="EMBL" id="MFC0396282.1"/>
    </source>
</evidence>
<accession>A0ABV6JK32</accession>
<gene>
    <name evidence="2" type="primary">mobB</name>
    <name evidence="2" type="ORF">ACFFJ8_33500</name>
</gene>
<dbReference type="CDD" id="cd03116">
    <property type="entry name" value="MobB"/>
    <property type="match status" value="1"/>
</dbReference>
<evidence type="ECO:0000259" key="1">
    <source>
        <dbReference type="Pfam" id="PF03205"/>
    </source>
</evidence>
<sequence length="191" mass="21216">MTRIAGPYILQIVGYKNRGKTTLIVHLTKRLKAAGFSVGTVKHDAHDFTMDTPETDTWKHQEAGADITAISSSTRSAMIRNHPQPLNDLLGYMNDVDIILVEGFKHERYPKLVLIRSEDDTSMLHELTSPLAAIVWPEASHAAGLLRTGDQAFLNENGSQGSMPLYDIHDIEGVAAFVFNHLHKHRKAVPL</sequence>
<dbReference type="PANTHER" id="PTHR40072:SF1">
    <property type="entry name" value="MOLYBDOPTERIN-GUANINE DINUCLEOTIDE BIOSYNTHESIS ADAPTER PROTEIN"/>
    <property type="match status" value="1"/>
</dbReference>
<keyword evidence="3" id="KW-1185">Reference proteome</keyword>